<dbReference type="Pfam" id="PF04340">
    <property type="entry name" value="DUF484"/>
    <property type="match status" value="1"/>
</dbReference>
<accession>A0AAJ0UGH7</accession>
<dbReference type="AlphaFoldDB" id="A0AAJ0UGH7"/>
<dbReference type="PANTHER" id="PTHR38765:SF1">
    <property type="entry name" value="DUF484 DOMAIN-CONTAINING PROTEIN"/>
    <property type="match status" value="1"/>
</dbReference>
<keyword evidence="2" id="KW-1185">Reference proteome</keyword>
<dbReference type="EMBL" id="NHSF01000059">
    <property type="protein sequence ID" value="MBK5930878.1"/>
    <property type="molecule type" value="Genomic_DNA"/>
</dbReference>
<name>A0AAJ0UGH7_HALSE</name>
<dbReference type="InterPro" id="IPR029016">
    <property type="entry name" value="GAF-like_dom_sf"/>
</dbReference>
<reference evidence="1" key="2">
    <citation type="journal article" date="2020" name="Microorganisms">
        <title>Osmotic Adaptation and Compatible Solute Biosynthesis of Phototrophic Bacteria as Revealed from Genome Analyses.</title>
        <authorList>
            <person name="Imhoff J.F."/>
            <person name="Rahn T."/>
            <person name="Kunzel S."/>
            <person name="Keller A."/>
            <person name="Neulinger S.C."/>
        </authorList>
    </citation>
    <scope>NUCLEOTIDE SEQUENCE</scope>
    <source>
        <strain evidence="1">DSM 4395</strain>
    </source>
</reference>
<gene>
    <name evidence="1" type="ORF">CCR82_10160</name>
</gene>
<evidence type="ECO:0008006" key="3">
    <source>
        <dbReference type="Google" id="ProtNLM"/>
    </source>
</evidence>
<comment type="caution">
    <text evidence="1">The sequence shown here is derived from an EMBL/GenBank/DDBJ whole genome shotgun (WGS) entry which is preliminary data.</text>
</comment>
<evidence type="ECO:0000313" key="1">
    <source>
        <dbReference type="EMBL" id="MBK5930878.1"/>
    </source>
</evidence>
<proteinExistence type="predicted"/>
<protein>
    <recommendedName>
        <fullName evidence="3">DUF484 family protein</fullName>
    </recommendedName>
</protein>
<dbReference type="RefSeq" id="WP_201245709.1">
    <property type="nucleotide sequence ID" value="NZ_NHSF01000059.1"/>
</dbReference>
<dbReference type="Proteomes" id="UP001296967">
    <property type="component" value="Unassembled WGS sequence"/>
</dbReference>
<dbReference type="Gene3D" id="3.30.450.40">
    <property type="match status" value="1"/>
</dbReference>
<dbReference type="InterPro" id="IPR007435">
    <property type="entry name" value="DUF484"/>
</dbReference>
<organism evidence="1 2">
    <name type="scientific">Halochromatium salexigens</name>
    <name type="common">Chromatium salexigens</name>
    <dbReference type="NCBI Taxonomy" id="49447"/>
    <lineage>
        <taxon>Bacteria</taxon>
        <taxon>Pseudomonadati</taxon>
        <taxon>Pseudomonadota</taxon>
        <taxon>Gammaproteobacteria</taxon>
        <taxon>Chromatiales</taxon>
        <taxon>Chromatiaceae</taxon>
        <taxon>Halochromatium</taxon>
    </lineage>
</organism>
<reference evidence="1" key="1">
    <citation type="submission" date="2017-05" db="EMBL/GenBank/DDBJ databases">
        <authorList>
            <person name="Imhoff J.F."/>
            <person name="Rahn T."/>
            <person name="Kuenzel S."/>
            <person name="Neulinger S.C."/>
        </authorList>
    </citation>
    <scope>NUCLEOTIDE SEQUENCE</scope>
    <source>
        <strain evidence="1">DSM 4395</strain>
    </source>
</reference>
<dbReference type="PANTHER" id="PTHR38765">
    <property type="entry name" value="DUF484 DOMAIN-CONTAINING PROTEIN"/>
    <property type="match status" value="1"/>
</dbReference>
<sequence length="230" mass="25382">MNRLTDELDQVVNDERVAAWLVHHPDFLLRHPAVLAKLDVPHGSGSATSLIERQVAVLREQLANERGRLRHLVARAHDYEALLERLHALTLRLIVAPDLQHALQVLEQALCEHFKADAVAVKLFPLEAEQREQRSGDPRVRDFVDFVDRDRCLCGPFAPEQAETLFGPLAVAIHSAALVPLHAHEHTGVLAIGSADPKRFTPDMGTELLERLGAIAGAKLADLAHRGRAG</sequence>
<dbReference type="SUPFAM" id="SSF55781">
    <property type="entry name" value="GAF domain-like"/>
    <property type="match status" value="1"/>
</dbReference>
<evidence type="ECO:0000313" key="2">
    <source>
        <dbReference type="Proteomes" id="UP001296967"/>
    </source>
</evidence>